<dbReference type="PANTHER" id="PTHR12526">
    <property type="entry name" value="GLYCOSYLTRANSFERASE"/>
    <property type="match status" value="1"/>
</dbReference>
<dbReference type="Proteomes" id="UP000308901">
    <property type="component" value="Unassembled WGS sequence"/>
</dbReference>
<feature type="domain" description="Glycosyltransferase subfamily 4-like N-terminal" evidence="3">
    <location>
        <begin position="27"/>
        <end position="183"/>
    </location>
</feature>
<dbReference type="SUPFAM" id="SSF53756">
    <property type="entry name" value="UDP-Glycosyltransferase/glycogen phosphorylase"/>
    <property type="match status" value="1"/>
</dbReference>
<dbReference type="RefSeq" id="WP_138152954.1">
    <property type="nucleotide sequence ID" value="NZ_VANU01000004.1"/>
</dbReference>
<feature type="domain" description="Glycosyl transferase family 1" evidence="2">
    <location>
        <begin position="195"/>
        <end position="353"/>
    </location>
</feature>
<dbReference type="InterPro" id="IPR028098">
    <property type="entry name" value="Glyco_trans_4-like_N"/>
</dbReference>
<proteinExistence type="predicted"/>
<dbReference type="InterPro" id="IPR001296">
    <property type="entry name" value="Glyco_trans_1"/>
</dbReference>
<gene>
    <name evidence="4" type="ORF">FDK22_10715</name>
</gene>
<dbReference type="GO" id="GO:0016757">
    <property type="term" value="F:glycosyltransferase activity"/>
    <property type="evidence" value="ECO:0007669"/>
    <property type="project" value="InterPro"/>
</dbReference>
<evidence type="ECO:0000259" key="3">
    <source>
        <dbReference type="Pfam" id="PF13439"/>
    </source>
</evidence>
<feature type="transmembrane region" description="Helical" evidence="1">
    <location>
        <begin position="88"/>
        <end position="108"/>
    </location>
</feature>
<accession>A0A5R8Y062</accession>
<dbReference type="AlphaFoldDB" id="A0A5R8Y062"/>
<dbReference type="EMBL" id="VANU01000004">
    <property type="protein sequence ID" value="TLP37774.1"/>
    <property type="molecule type" value="Genomic_DNA"/>
</dbReference>
<keyword evidence="1" id="KW-0472">Membrane</keyword>
<protein>
    <submittedName>
        <fullName evidence="4">Glycosyltransferase family 4 protein</fullName>
    </submittedName>
</protein>
<dbReference type="OrthoDB" id="9775208at2"/>
<name>A0A5R8Y062_9BACT</name>
<dbReference type="Pfam" id="PF13439">
    <property type="entry name" value="Glyco_transf_4"/>
    <property type="match status" value="1"/>
</dbReference>
<keyword evidence="5" id="KW-1185">Reference proteome</keyword>
<evidence type="ECO:0000259" key="2">
    <source>
        <dbReference type="Pfam" id="PF00534"/>
    </source>
</evidence>
<sequence length="375" mass="43303">MNVLVFSNGYGLQQSNLYAPLTEMFIEIAKQGHKLHIVCREDFYSSEDNHPNIKVYPVKKYKGIKKFLLVKDMYKVGKLIIKNNNIDLVYSHILSFLGITAATISWVYKKPFFHWLCGDGRVQQESNPISKKIIDYLTTGYIHKRATKMISCCPWVAEEQCIPYGLDWKEKYEITPNSVNIERFSTQTKSYRDVFRNNYPIIIYASRLSSRKGADIFIDAVTELINERVKINVFIGGSGDFESYLDKKINTLKYPNQIKYLGQVPSSELPNYFKSSDIFSVPARYQGFGRVYIEAMASGLAVVTTNLICTKKIIDNEEDGILVDPKVKDLKEAIIRLLEYEELRKKLSLNARNKANNYTVEKVAKNYINIWKRNI</sequence>
<dbReference type="Pfam" id="PF00534">
    <property type="entry name" value="Glycos_transf_1"/>
    <property type="match status" value="1"/>
</dbReference>
<evidence type="ECO:0000256" key="1">
    <source>
        <dbReference type="SAM" id="Phobius"/>
    </source>
</evidence>
<reference evidence="4 5" key="1">
    <citation type="submission" date="2019-05" db="EMBL/GenBank/DDBJ databases">
        <title>Arcobacter sp. nov., isolated from sea sediment.</title>
        <authorList>
            <person name="Kim W."/>
        </authorList>
    </citation>
    <scope>NUCLEOTIDE SEQUENCE [LARGE SCALE GENOMIC DNA]</scope>
    <source>
        <strain evidence="4 5">CAU 1517</strain>
    </source>
</reference>
<organism evidence="4 5">
    <name type="scientific">Arcobacter arenosus</name>
    <dbReference type="NCBI Taxonomy" id="2576037"/>
    <lineage>
        <taxon>Bacteria</taxon>
        <taxon>Pseudomonadati</taxon>
        <taxon>Campylobacterota</taxon>
        <taxon>Epsilonproteobacteria</taxon>
        <taxon>Campylobacterales</taxon>
        <taxon>Arcobacteraceae</taxon>
        <taxon>Arcobacter</taxon>
    </lineage>
</organism>
<evidence type="ECO:0000313" key="5">
    <source>
        <dbReference type="Proteomes" id="UP000308901"/>
    </source>
</evidence>
<comment type="caution">
    <text evidence="4">The sequence shown here is derived from an EMBL/GenBank/DDBJ whole genome shotgun (WGS) entry which is preliminary data.</text>
</comment>
<dbReference type="CDD" id="cd03801">
    <property type="entry name" value="GT4_PimA-like"/>
    <property type="match status" value="1"/>
</dbReference>
<keyword evidence="4" id="KW-0808">Transferase</keyword>
<dbReference type="Gene3D" id="3.40.50.2000">
    <property type="entry name" value="Glycogen Phosphorylase B"/>
    <property type="match status" value="2"/>
</dbReference>
<keyword evidence="1" id="KW-1133">Transmembrane helix</keyword>
<keyword evidence="1" id="KW-0812">Transmembrane</keyword>
<evidence type="ECO:0000313" key="4">
    <source>
        <dbReference type="EMBL" id="TLP37774.1"/>
    </source>
</evidence>